<gene>
    <name evidence="3" type="ORF">UK23_23865</name>
</gene>
<keyword evidence="1" id="KW-0732">Signal</keyword>
<evidence type="ECO:0000313" key="4">
    <source>
        <dbReference type="Proteomes" id="UP000033393"/>
    </source>
</evidence>
<dbReference type="Pfam" id="PF17957">
    <property type="entry name" value="Big_7"/>
    <property type="match status" value="1"/>
</dbReference>
<dbReference type="GO" id="GO:0030247">
    <property type="term" value="F:polysaccharide binding"/>
    <property type="evidence" value="ECO:0007669"/>
    <property type="project" value="UniProtKB-UniRule"/>
</dbReference>
<dbReference type="InterPro" id="IPR001919">
    <property type="entry name" value="CBD2"/>
</dbReference>
<dbReference type="SMART" id="SM00637">
    <property type="entry name" value="CBD_II"/>
    <property type="match status" value="1"/>
</dbReference>
<dbReference type="InterPro" id="IPR008965">
    <property type="entry name" value="CBM2/CBM3_carb-bd_dom_sf"/>
</dbReference>
<dbReference type="Gene3D" id="2.60.40.290">
    <property type="match status" value="1"/>
</dbReference>
<organism evidence="3 4">
    <name type="scientific">Lentzea aerocolonigenes</name>
    <name type="common">Lechevalieria aerocolonigenes</name>
    <name type="synonym">Saccharothrix aerocolonigenes</name>
    <dbReference type="NCBI Taxonomy" id="68170"/>
    <lineage>
        <taxon>Bacteria</taxon>
        <taxon>Bacillati</taxon>
        <taxon>Actinomycetota</taxon>
        <taxon>Actinomycetes</taxon>
        <taxon>Pseudonocardiales</taxon>
        <taxon>Pseudonocardiaceae</taxon>
        <taxon>Lentzea</taxon>
    </lineage>
</organism>
<dbReference type="Pfam" id="PF00553">
    <property type="entry name" value="CBM_2"/>
    <property type="match status" value="1"/>
</dbReference>
<comment type="caution">
    <text evidence="3">The sequence shown here is derived from an EMBL/GenBank/DDBJ whole genome shotgun (WGS) entry which is preliminary data.</text>
</comment>
<feature type="non-terminal residue" evidence="3">
    <location>
        <position position="279"/>
    </location>
</feature>
<dbReference type="InterPro" id="IPR013783">
    <property type="entry name" value="Ig-like_fold"/>
</dbReference>
<proteinExistence type="predicted"/>
<dbReference type="SUPFAM" id="SSF49384">
    <property type="entry name" value="Carbohydrate-binding domain"/>
    <property type="match status" value="1"/>
</dbReference>
<sequence>MMAAVVMAIGGVPAVAAPAAVACTVTYQLTNEWDTGFGATATIRNDGDALNGWNLTWTFPDGQRVTQGWNGTFSQTGAVVSVTNPDWARTIPGGGSAQVGFNGSKGSANRPPTDFAVNGVACTGPNQAPSVALTAPVTGSTYTLPATIPLAATAQDSDGTVTKVDFYADDTLIATDTSAPYTGTWGSPTAGDHQITARATDNRGATRTSAPAMVKVLAGPAVLATPSTLNVRQGQTATFDVSLATAPSSPVTVTIGRSGSADLTAAPATLTFSSAAKQT</sequence>
<dbReference type="GO" id="GO:0004553">
    <property type="term" value="F:hydrolase activity, hydrolyzing O-glycosyl compounds"/>
    <property type="evidence" value="ECO:0007669"/>
    <property type="project" value="InterPro"/>
</dbReference>
<evidence type="ECO:0000259" key="2">
    <source>
        <dbReference type="PROSITE" id="PS51173"/>
    </source>
</evidence>
<dbReference type="AlphaFoldDB" id="A0A0F0GS40"/>
<dbReference type="Gene3D" id="2.60.40.10">
    <property type="entry name" value="Immunoglobulins"/>
    <property type="match status" value="1"/>
</dbReference>
<dbReference type="EMBL" id="JYJG01000173">
    <property type="protein sequence ID" value="KJK46314.1"/>
    <property type="molecule type" value="Genomic_DNA"/>
</dbReference>
<keyword evidence="4" id="KW-1185">Reference proteome</keyword>
<feature type="signal peptide" evidence="1">
    <location>
        <begin position="1"/>
        <end position="22"/>
    </location>
</feature>
<protein>
    <submittedName>
        <fullName evidence="3">Cellulose 1,4-beta-cellobiosidase</fullName>
    </submittedName>
</protein>
<evidence type="ECO:0000313" key="3">
    <source>
        <dbReference type="EMBL" id="KJK46314.1"/>
    </source>
</evidence>
<reference evidence="3 4" key="1">
    <citation type="submission" date="2015-02" db="EMBL/GenBank/DDBJ databases">
        <authorList>
            <person name="Ju K.-S."/>
            <person name="Doroghazi J.R."/>
            <person name="Metcalf W."/>
        </authorList>
    </citation>
    <scope>NUCLEOTIDE SEQUENCE [LARGE SCALE GENOMIC DNA]</scope>
    <source>
        <strain evidence="3 4">NRRL B-16140</strain>
    </source>
</reference>
<accession>A0A0F0GS40</accession>
<dbReference type="InterPro" id="IPR012291">
    <property type="entry name" value="CBM2_carb-bd_dom_sf"/>
</dbReference>
<name>A0A0F0GS40_LENAE</name>
<feature type="domain" description="CBM2" evidence="2">
    <location>
        <begin position="16"/>
        <end position="125"/>
    </location>
</feature>
<evidence type="ECO:0000256" key="1">
    <source>
        <dbReference type="SAM" id="SignalP"/>
    </source>
</evidence>
<dbReference type="Proteomes" id="UP000033393">
    <property type="component" value="Unassembled WGS sequence"/>
</dbReference>
<dbReference type="GO" id="GO:0005975">
    <property type="term" value="P:carbohydrate metabolic process"/>
    <property type="evidence" value="ECO:0007669"/>
    <property type="project" value="InterPro"/>
</dbReference>
<dbReference type="PROSITE" id="PS51173">
    <property type="entry name" value="CBM2"/>
    <property type="match status" value="1"/>
</dbReference>
<feature type="chain" id="PRO_5002441585" evidence="1">
    <location>
        <begin position="23"/>
        <end position="279"/>
    </location>
</feature>